<dbReference type="EMBL" id="JAOEGN010000001">
    <property type="protein sequence ID" value="MCU0104122.1"/>
    <property type="molecule type" value="Genomic_DNA"/>
</dbReference>
<comment type="caution">
    <text evidence="3">The sequence shown here is derived from an EMBL/GenBank/DDBJ whole genome shotgun (WGS) entry which is preliminary data.</text>
</comment>
<dbReference type="Pfam" id="PF16403">
    <property type="entry name" value="Bact_surface_Ig-like"/>
    <property type="match status" value="1"/>
</dbReference>
<reference evidence="4" key="1">
    <citation type="submission" date="2023-07" db="EMBL/GenBank/DDBJ databases">
        <title>Novel Mycoplasma species identified in domestic and wild animals.</title>
        <authorList>
            <person name="Volokhov D.V."/>
            <person name="Furtak V.A."/>
            <person name="Zagorodnyaya T.A."/>
        </authorList>
    </citation>
    <scope>NUCLEOTIDE SEQUENCE [LARGE SCALE GENOMIC DNA]</scope>
    <source>
        <strain evidence="4">92-19</strain>
    </source>
</reference>
<dbReference type="Gene3D" id="2.60.40.10">
    <property type="entry name" value="Immunoglobulins"/>
    <property type="match status" value="1"/>
</dbReference>
<protein>
    <submittedName>
        <fullName evidence="3">DUF5011 domain-containing protein</fullName>
    </submittedName>
</protein>
<dbReference type="InterPro" id="IPR013783">
    <property type="entry name" value="Ig-like_fold"/>
</dbReference>
<evidence type="ECO:0000259" key="2">
    <source>
        <dbReference type="Pfam" id="PF16403"/>
    </source>
</evidence>
<dbReference type="RefSeq" id="WP_262095334.1">
    <property type="nucleotide sequence ID" value="NZ_JAOEGN010000001.1"/>
</dbReference>
<evidence type="ECO:0000313" key="3">
    <source>
        <dbReference type="EMBL" id="MCU0104122.1"/>
    </source>
</evidence>
<feature type="chain" id="PRO_5046428802" evidence="1">
    <location>
        <begin position="23"/>
        <end position="282"/>
    </location>
</feature>
<accession>A0ABT2PWM1</accession>
<evidence type="ECO:0000256" key="1">
    <source>
        <dbReference type="SAM" id="SignalP"/>
    </source>
</evidence>
<gene>
    <name evidence="3" type="ORF">N7603_00410</name>
</gene>
<keyword evidence="4" id="KW-1185">Reference proteome</keyword>
<dbReference type="Gene3D" id="2.60.120.260">
    <property type="entry name" value="Galactose-binding domain-like"/>
    <property type="match status" value="1"/>
</dbReference>
<name>A0ABT2PWM1_9MOLU</name>
<feature type="signal peptide" evidence="1">
    <location>
        <begin position="1"/>
        <end position="22"/>
    </location>
</feature>
<sequence length="282" mass="30842">MKKFFLLLTVLGLGLLVGCTQKEVDNIKPIILVNGGTTAMIVGGEFTPPSVVVSDNIDEDIEVVVSGDTLNTNRTGTYTLKYNATDKAGNTANEKTFTVVVYEYAANMDIQNGGFETGDLTGWTIEQISGSSDAFKNEYVISTNNRKEGTYFFDGSKTDDDKVGAIRSSNFVLGGSGWINFRLGGGNDIQNLYLGVYRASDDVMIAKFANSNPQKYGGNEFLVGYKFNLLTISGLTRGETLYIKIVDTKLENWAIIKIDDVKTFNIVEPSATTYETIINQLL</sequence>
<proteinExistence type="predicted"/>
<organism evidence="3 4">
    <name type="scientific">Paracholeplasma vituli</name>
    <dbReference type="NCBI Taxonomy" id="69473"/>
    <lineage>
        <taxon>Bacteria</taxon>
        <taxon>Bacillati</taxon>
        <taxon>Mycoplasmatota</taxon>
        <taxon>Mollicutes</taxon>
        <taxon>Acholeplasmatales</taxon>
        <taxon>Acholeplasmataceae</taxon>
        <taxon>Paracholeplasma</taxon>
    </lineage>
</organism>
<dbReference type="Proteomes" id="UP001209076">
    <property type="component" value="Unassembled WGS sequence"/>
</dbReference>
<keyword evidence="1" id="KW-0732">Signal</keyword>
<evidence type="ECO:0000313" key="4">
    <source>
        <dbReference type="Proteomes" id="UP001209076"/>
    </source>
</evidence>
<dbReference type="PROSITE" id="PS51257">
    <property type="entry name" value="PROKAR_LIPOPROTEIN"/>
    <property type="match status" value="1"/>
</dbReference>
<feature type="domain" description="Pesticidal crystal protein Cry22Aa Ig-like" evidence="2">
    <location>
        <begin position="40"/>
        <end position="93"/>
    </location>
</feature>
<dbReference type="InterPro" id="IPR032179">
    <property type="entry name" value="Cry22Aa_Ig-like"/>
</dbReference>